<evidence type="ECO:0000313" key="4">
    <source>
        <dbReference type="Proteomes" id="UP000595268"/>
    </source>
</evidence>
<comment type="cofactor">
    <cofactor evidence="1">
        <name>Mg(2+)</name>
        <dbReference type="ChEBI" id="CHEBI:18420"/>
    </cofactor>
</comment>
<feature type="binding site" evidence="1">
    <location>
        <position position="361"/>
    </location>
    <ligand>
        <name>Mg(2+)</name>
        <dbReference type="ChEBI" id="CHEBI:18420"/>
        <label>2</label>
        <note>catalytic; for nuclease activity</note>
    </ligand>
</feature>
<dbReference type="HAMAP" id="MF_04147">
    <property type="entry name" value="TERL_T7"/>
    <property type="match status" value="1"/>
</dbReference>
<keyword evidence="1" id="KW-0255">Endonuclease</keyword>
<feature type="short sequence motif" description="Walker A motif" evidence="1">
    <location>
        <begin position="55"/>
        <end position="62"/>
    </location>
</feature>
<keyword evidence="1" id="KW-0479">Metal-binding</keyword>
<dbReference type="InterPro" id="IPR027417">
    <property type="entry name" value="P-loop_NTPase"/>
</dbReference>
<keyword evidence="1" id="KW-0067">ATP-binding</keyword>
<evidence type="ECO:0000313" key="3">
    <source>
        <dbReference type="EMBL" id="QQK88315.1"/>
    </source>
</evidence>
<dbReference type="EC" id="3.1.21.-" evidence="1"/>
<proteinExistence type="inferred from homology"/>
<dbReference type="EC" id="3.6.4.-" evidence="1"/>
<evidence type="ECO:0000256" key="1">
    <source>
        <dbReference type="HAMAP-Rule" id="MF_04147"/>
    </source>
</evidence>
<feature type="domain" description="Terminase large subunit ribonuclease H-like" evidence="2">
    <location>
        <begin position="360"/>
        <end position="467"/>
    </location>
</feature>
<keyword evidence="1" id="KW-0547">Nucleotide-binding</keyword>
<dbReference type="InterPro" id="IPR047987">
    <property type="entry name" value="Gp19-like_virus"/>
</dbReference>
<dbReference type="GO" id="GO:0016887">
    <property type="term" value="F:ATP hydrolysis activity"/>
    <property type="evidence" value="ECO:0007669"/>
    <property type="project" value="InterPro"/>
</dbReference>
<comment type="domain">
    <text evidence="1">The ATPase region is in the N-terminus, whereas the nuclease region is in the central part. The C-terminus is involved in prohead binding.</text>
</comment>
<keyword evidence="1" id="KW-0540">Nuclease</keyword>
<keyword evidence="4" id="KW-1185">Reference proteome</keyword>
<dbReference type="GO" id="GO:0005524">
    <property type="term" value="F:ATP binding"/>
    <property type="evidence" value="ECO:0007669"/>
    <property type="project" value="UniProtKB-KW"/>
</dbReference>
<feature type="short sequence motif" description="Walker B motif" evidence="1">
    <location>
        <begin position="153"/>
        <end position="158"/>
    </location>
</feature>
<dbReference type="Gene3D" id="3.30.420.240">
    <property type="match status" value="1"/>
</dbReference>
<comment type="caution">
    <text evidence="1">Lacks conserved residue(s) required for the propagation of feature annotation.</text>
</comment>
<dbReference type="GO" id="GO:0046872">
    <property type="term" value="F:metal ion binding"/>
    <property type="evidence" value="ECO:0007669"/>
    <property type="project" value="UniProtKB-UniRule"/>
</dbReference>
<dbReference type="Gene3D" id="3.40.50.300">
    <property type="entry name" value="P-loop containing nucleotide triphosphate hydrolases"/>
    <property type="match status" value="1"/>
</dbReference>
<dbReference type="Proteomes" id="UP000595268">
    <property type="component" value="Segment"/>
</dbReference>
<feature type="region of interest" description="Nuclease activity" evidence="1">
    <location>
        <begin position="341"/>
        <end position="426"/>
    </location>
</feature>
<name>A0A7T7CKZ6_9CAUD</name>
<protein>
    <recommendedName>
        <fullName evidence="1">Terminase, large subunit</fullName>
    </recommendedName>
    <alternativeName>
        <fullName evidence="1">DNA-packaging protein</fullName>
    </alternativeName>
    <domain>
        <recommendedName>
            <fullName evidence="1">ATPase</fullName>
            <ecNumber evidence="1">3.6.4.-</ecNumber>
        </recommendedName>
    </domain>
    <domain>
        <recommendedName>
            <fullName evidence="1">Endonuclease</fullName>
            <ecNumber evidence="1">3.1.21.-</ecNumber>
        </recommendedName>
    </domain>
</protein>
<accession>A0A7T7CKZ6</accession>
<sequence length="584" mass="65822">MAKKASNDIERLKSDFIAFLVVLWKALGLPPPTRIQIAMARTLATQTGDRFILQGFRGVAKSYITCAYAVWRMWNNPQLKILIVSANGAKAGENATFIKQIINLLPFLHHLKPTRNQRDQSELWDVAPATPSPSPSFKSVGIYGQVTGSRADIIIADDVEIPSNSATDNLRAKLLAAVQEFEALLKPEAHARIIYLGTPQTEMTLYKSLEDSYGFSTVIYPVRYPRSKDERNYYGDRLAPLLAKELEENPLLMGKPTDPDRFDEAEILKREIGYGKAGFTLQFMLNPNLSDAEKYPLRLRDLIVCSLDRKQAPMQFSWMPNRNNKLGDDIPMVGLRGDSYHTYESISPNMDKYLSKVLVIDPSGRGKDETGWCILYTLNGYIFGMTGGGLKGGYADDNLLFLARKAKEWRCTDVVIESNFGDGMFTKLFEPVLLRERKCAIHETRSTGQKEKRIADTLEPLMGSHRLVINDEWVRSDYVEAVDHEGKPSLVYSLFYQMTRLTRDRGALGHDDRIDALAIGCAWLVEQMNQDAAKGELEAVENWLEEEMTRRVEYLTGSLSGVGIVVTDSYDDDNEDFSGLSMFD</sequence>
<organism evidence="3 4">
    <name type="scientific">Providencia phage PSTRCR_120</name>
    <dbReference type="NCBI Taxonomy" id="2800826"/>
    <lineage>
        <taxon>Viruses</taxon>
        <taxon>Duplodnaviria</taxon>
        <taxon>Heunggongvirae</taxon>
        <taxon>Uroviricota</taxon>
        <taxon>Caudoviricetes</taxon>
        <taxon>Autographivirales</taxon>
        <taxon>Autotranscriptaviridae</taxon>
        <taxon>Studiervirinae</taxon>
        <taxon>Solymavirus</taxon>
        <taxon>Solymavirus PSTRCR120</taxon>
    </lineage>
</organism>
<comment type="subunit">
    <text evidence="1">Homopentamer. Interacts with the terminase small subunit; the active complex is probably heterooligomeric. Interacts with the portal protein.</text>
</comment>
<dbReference type="GO" id="GO:0051276">
    <property type="term" value="P:chromosome organization"/>
    <property type="evidence" value="ECO:0007669"/>
    <property type="project" value="UniProtKB-UniRule"/>
</dbReference>
<dbReference type="GO" id="GO:0004519">
    <property type="term" value="F:endonuclease activity"/>
    <property type="evidence" value="ECO:0007669"/>
    <property type="project" value="UniProtKB-UniRule"/>
</dbReference>
<comment type="function">
    <text evidence="1">The terminase large subunit acts as an ATP driven molecular motor necessary for viral DNA translocation into empty capsids and as an endonuclease that cuts the viral genome at a unique and precise dsDNA sequence to initiate and to end a packaging reaction. The terminase lies at a unique vertex of the procapsid and is composed of two subunits, a small terminase subunit involved in viral DNA recognition (packaging sequence), and a large terminase subunit possessing endonucleolytic and ATPase activities. Both terminase subunits heterooligomerize and are docked on the portal protein to form the packaging machine. The terminase large subunit exhibits endonuclease activity and cleaves the viral genome concatemer. Once the DNA is packaged, the terminase detaches from the portal and gets replaced by the tail to finish maturation of the virion.</text>
</comment>
<dbReference type="GO" id="GO:0098009">
    <property type="term" value="C:viral terminase, large subunit"/>
    <property type="evidence" value="ECO:0007669"/>
    <property type="project" value="UniProtKB-UniRule"/>
</dbReference>
<keyword evidence="1" id="KW-1188">Viral release from host cell</keyword>
<keyword evidence="1" id="KW-0378">Hydrolase</keyword>
<feature type="binding site" evidence="1">
    <location>
        <position position="361"/>
    </location>
    <ligand>
        <name>Mg(2+)</name>
        <dbReference type="ChEBI" id="CHEBI:18420"/>
        <label>1</label>
        <note>catalytic; for nuclease activity</note>
    </ligand>
</feature>
<reference evidence="3 4" key="1">
    <citation type="submission" date="2020-12" db="EMBL/GenBank/DDBJ databases">
        <authorList>
            <person name="Rakov C."/>
            <person name="Alkalay-Oren S."/>
            <person name="Coppenhagen-Glazer S."/>
            <person name="Hazan R."/>
        </authorList>
    </citation>
    <scope>NUCLEOTIDE SEQUENCE [LARGE SCALE GENOMIC DNA]</scope>
</reference>
<dbReference type="InterPro" id="IPR054762">
    <property type="entry name" value="Gp19_RNaseH-like"/>
</dbReference>
<feature type="binding site" evidence="1">
    <location>
        <position position="515"/>
    </location>
    <ligand>
        <name>Mg(2+)</name>
        <dbReference type="ChEBI" id="CHEBI:18420"/>
        <label>1</label>
        <note>catalytic; for nuclease activity</note>
    </ligand>
</feature>
<comment type="similarity">
    <text evidence="1">Belongs to the Teseptimavirus large terminase family.</text>
</comment>
<dbReference type="GO" id="GO:0019073">
    <property type="term" value="P:viral DNA genome packaging"/>
    <property type="evidence" value="ECO:0007669"/>
    <property type="project" value="UniProtKB-UniRule"/>
</dbReference>
<feature type="binding site" evidence="1">
    <location>
        <position position="417"/>
    </location>
    <ligand>
        <name>Mg(2+)</name>
        <dbReference type="ChEBI" id="CHEBI:18420"/>
        <label>2</label>
        <note>catalytic; for nuclease activity</note>
    </ligand>
</feature>
<dbReference type="EMBL" id="MW358928">
    <property type="protein sequence ID" value="QQK88315.1"/>
    <property type="molecule type" value="Genomic_DNA"/>
</dbReference>
<dbReference type="InterPro" id="IPR044271">
    <property type="entry name" value="Terminase_large_su_gp19"/>
</dbReference>
<keyword evidence="1" id="KW-0231">Viral genome packaging</keyword>
<keyword evidence="1" id="KW-0460">Magnesium</keyword>
<dbReference type="Pfam" id="PF22530">
    <property type="entry name" value="Terminase-T7_RNaseH-like"/>
    <property type="match status" value="1"/>
</dbReference>
<evidence type="ECO:0000259" key="2">
    <source>
        <dbReference type="Pfam" id="PF22530"/>
    </source>
</evidence>
<dbReference type="NCBIfam" id="NF033889">
    <property type="entry name" value="termin_lrg_T7"/>
    <property type="match status" value="1"/>
</dbReference>